<organism evidence="3 4">
    <name type="scientific">Chishuiella changwenlii</name>
    <dbReference type="NCBI Taxonomy" id="1434701"/>
    <lineage>
        <taxon>Bacteria</taxon>
        <taxon>Pseudomonadati</taxon>
        <taxon>Bacteroidota</taxon>
        <taxon>Flavobacteriia</taxon>
        <taxon>Flavobacteriales</taxon>
        <taxon>Weeksellaceae</taxon>
        <taxon>Chishuiella</taxon>
    </lineage>
</organism>
<reference evidence="2" key="1">
    <citation type="journal article" date="2014" name="Int. J. Syst. Evol. Microbiol.">
        <title>Complete genome of a new Firmicutes species belonging to the dominant human colonic microbiota ('Ruminococcus bicirculans') reveals two chromosomes and a selective capacity to utilize plant glucans.</title>
        <authorList>
            <consortium name="NISC Comparative Sequencing Program"/>
            <person name="Wegmann U."/>
            <person name="Louis P."/>
            <person name="Goesmann A."/>
            <person name="Henrissat B."/>
            <person name="Duncan S.H."/>
            <person name="Flint H.J."/>
        </authorList>
    </citation>
    <scope>NUCLEOTIDE SEQUENCE</scope>
    <source>
        <strain evidence="2">CGMCC 1.12707</strain>
    </source>
</reference>
<evidence type="ECO:0000313" key="3">
    <source>
        <dbReference type="EMBL" id="SHL69799.1"/>
    </source>
</evidence>
<reference evidence="5" key="4">
    <citation type="journal article" date="2019" name="Int. J. Syst. Evol. Microbiol.">
        <title>The Global Catalogue of Microorganisms (GCM) 10K type strain sequencing project: providing services to taxonomists for standard genome sequencing and annotation.</title>
        <authorList>
            <consortium name="The Broad Institute Genomics Platform"/>
            <consortium name="The Broad Institute Genome Sequencing Center for Infectious Disease"/>
            <person name="Wu L."/>
            <person name="Ma J."/>
        </authorList>
    </citation>
    <scope>NUCLEOTIDE SEQUENCE [LARGE SCALE GENOMIC DNA]</scope>
    <source>
        <strain evidence="5">CGMCC 1.12707</strain>
    </source>
</reference>
<dbReference type="EMBL" id="FRBH01000015">
    <property type="protein sequence ID" value="SHL69799.1"/>
    <property type="molecule type" value="Genomic_DNA"/>
</dbReference>
<keyword evidence="1" id="KW-0812">Transmembrane</keyword>
<evidence type="ECO:0000256" key="1">
    <source>
        <dbReference type="SAM" id="Phobius"/>
    </source>
</evidence>
<proteinExistence type="predicted"/>
<dbReference type="InterPro" id="IPR007060">
    <property type="entry name" value="FtsL/DivIC"/>
</dbReference>
<protein>
    <submittedName>
        <fullName evidence="3">Septum formation initiator</fullName>
    </submittedName>
</protein>
<evidence type="ECO:0000313" key="5">
    <source>
        <dbReference type="Proteomes" id="UP000650994"/>
    </source>
</evidence>
<name>A0A1M7CSH2_9FLAO</name>
<evidence type="ECO:0000313" key="2">
    <source>
        <dbReference type="EMBL" id="GGE97148.1"/>
    </source>
</evidence>
<dbReference type="AlphaFoldDB" id="A0A1M7CSH2"/>
<accession>A0A1M7CSH2</accession>
<dbReference type="Proteomes" id="UP000650994">
    <property type="component" value="Unassembled WGS sequence"/>
</dbReference>
<feature type="transmembrane region" description="Helical" evidence="1">
    <location>
        <begin position="30"/>
        <end position="49"/>
    </location>
</feature>
<keyword evidence="1" id="KW-0472">Membrane</keyword>
<reference evidence="2" key="5">
    <citation type="submission" date="2024-05" db="EMBL/GenBank/DDBJ databases">
        <authorList>
            <person name="Sun Q."/>
            <person name="Zhou Y."/>
        </authorList>
    </citation>
    <scope>NUCLEOTIDE SEQUENCE</scope>
    <source>
        <strain evidence="2">CGMCC 1.12707</strain>
    </source>
</reference>
<dbReference type="OrthoDB" id="1467719at2"/>
<evidence type="ECO:0000313" key="4">
    <source>
        <dbReference type="Proteomes" id="UP000184120"/>
    </source>
</evidence>
<keyword evidence="5" id="KW-1185">Reference proteome</keyword>
<dbReference type="Pfam" id="PF04977">
    <property type="entry name" value="DivIC"/>
    <property type="match status" value="1"/>
</dbReference>
<dbReference type="EMBL" id="BMFL01000008">
    <property type="protein sequence ID" value="GGE97148.1"/>
    <property type="molecule type" value="Genomic_DNA"/>
</dbReference>
<dbReference type="RefSeq" id="WP_083580400.1">
    <property type="nucleotide sequence ID" value="NZ_BMFL01000008.1"/>
</dbReference>
<dbReference type="Proteomes" id="UP000184120">
    <property type="component" value="Unassembled WGS sequence"/>
</dbReference>
<dbReference type="STRING" id="1434701.SAMN05443634_1155"/>
<sequence length="129" mass="15913">MKKQSEEIIDEELTPAIPKKKIKDTRVFKFVWNRYFILTVAFLVWMFFFDQNSFFVHRELDKQIRLLENDEEYFQENLDRETEKLNQLNNNPAEIERIAREQHFLKKDDEDIFIIQEEKVEKPQNKKNE</sequence>
<reference evidence="3" key="3">
    <citation type="submission" date="2016-11" db="EMBL/GenBank/DDBJ databases">
        <authorList>
            <person name="Jaros S."/>
            <person name="Januszkiewicz K."/>
            <person name="Wedrychowicz H."/>
        </authorList>
    </citation>
    <scope>NUCLEOTIDE SEQUENCE [LARGE SCALE GENOMIC DNA]</scope>
    <source>
        <strain evidence="3">DSM 27989</strain>
    </source>
</reference>
<keyword evidence="1" id="KW-1133">Transmembrane helix</keyword>
<reference evidence="4" key="2">
    <citation type="submission" date="2016-11" db="EMBL/GenBank/DDBJ databases">
        <authorList>
            <person name="Varghese N."/>
            <person name="Submissions S."/>
        </authorList>
    </citation>
    <scope>NUCLEOTIDE SEQUENCE [LARGE SCALE GENOMIC DNA]</scope>
    <source>
        <strain evidence="4">DSM 27989</strain>
    </source>
</reference>
<gene>
    <name evidence="2" type="ORF">GCM10010984_13320</name>
    <name evidence="3" type="ORF">SAMN05443634_1155</name>
</gene>